<evidence type="ECO:0000256" key="4">
    <source>
        <dbReference type="RuleBase" id="RU003476"/>
    </source>
</evidence>
<reference evidence="6 7" key="1">
    <citation type="journal article" date="2019" name="Nat. Microbiol.">
        <title>Mediterranean grassland soil C-N compound turnover is dependent on rainfall and depth, and is mediated by genomically divergent microorganisms.</title>
        <authorList>
            <person name="Diamond S."/>
            <person name="Andeer P.F."/>
            <person name="Li Z."/>
            <person name="Crits-Christoph A."/>
            <person name="Burstein D."/>
            <person name="Anantharaman K."/>
            <person name="Lane K.R."/>
            <person name="Thomas B.C."/>
            <person name="Pan C."/>
            <person name="Northen T.R."/>
            <person name="Banfield J.F."/>
        </authorList>
    </citation>
    <scope>NUCLEOTIDE SEQUENCE [LARGE SCALE GENOMIC DNA]</scope>
    <source>
        <strain evidence="6">WS_2</strain>
    </source>
</reference>
<keyword evidence="2 4" id="KW-0378">Hydrolase</keyword>
<proteinExistence type="inferred from homology"/>
<evidence type="ECO:0000259" key="5">
    <source>
        <dbReference type="PROSITE" id="PS51462"/>
    </source>
</evidence>
<dbReference type="Proteomes" id="UP000317716">
    <property type="component" value="Unassembled WGS sequence"/>
</dbReference>
<comment type="cofactor">
    <cofactor evidence="1">
        <name>Mg(2+)</name>
        <dbReference type="ChEBI" id="CHEBI:18420"/>
    </cofactor>
</comment>
<dbReference type="AlphaFoldDB" id="A0A538T959"/>
<dbReference type="SUPFAM" id="SSF55811">
    <property type="entry name" value="Nudix"/>
    <property type="match status" value="1"/>
</dbReference>
<dbReference type="PROSITE" id="PS51462">
    <property type="entry name" value="NUDIX"/>
    <property type="match status" value="1"/>
</dbReference>
<protein>
    <submittedName>
        <fullName evidence="6">NUDIX hydrolase</fullName>
    </submittedName>
</protein>
<dbReference type="InterPro" id="IPR015797">
    <property type="entry name" value="NUDIX_hydrolase-like_dom_sf"/>
</dbReference>
<dbReference type="InterPro" id="IPR020084">
    <property type="entry name" value="NUDIX_hydrolase_CS"/>
</dbReference>
<dbReference type="PANTHER" id="PTHR43222">
    <property type="entry name" value="NUDIX HYDROLASE 23"/>
    <property type="match status" value="1"/>
</dbReference>
<gene>
    <name evidence="6" type="ORF">E6K72_00955</name>
</gene>
<feature type="domain" description="Nudix hydrolase" evidence="5">
    <location>
        <begin position="42"/>
        <end position="100"/>
    </location>
</feature>
<dbReference type="InterPro" id="IPR000086">
    <property type="entry name" value="NUDIX_hydrolase_dom"/>
</dbReference>
<accession>A0A538T959</accession>
<evidence type="ECO:0000256" key="1">
    <source>
        <dbReference type="ARBA" id="ARBA00001946"/>
    </source>
</evidence>
<comment type="caution">
    <text evidence="6">The sequence shown here is derived from an EMBL/GenBank/DDBJ whole genome shotgun (WGS) entry which is preliminary data.</text>
</comment>
<dbReference type="PRINTS" id="PR00502">
    <property type="entry name" value="NUDIXFAMILY"/>
</dbReference>
<dbReference type="GO" id="GO:0016787">
    <property type="term" value="F:hydrolase activity"/>
    <property type="evidence" value="ECO:0007669"/>
    <property type="project" value="UniProtKB-KW"/>
</dbReference>
<comment type="similarity">
    <text evidence="4">Belongs to the Nudix hydrolase family.</text>
</comment>
<organism evidence="6 7">
    <name type="scientific">Eiseniibacteriota bacterium</name>
    <dbReference type="NCBI Taxonomy" id="2212470"/>
    <lineage>
        <taxon>Bacteria</taxon>
        <taxon>Candidatus Eiseniibacteriota</taxon>
    </lineage>
</organism>
<dbReference type="PROSITE" id="PS00893">
    <property type="entry name" value="NUDIX_BOX"/>
    <property type="match status" value="1"/>
</dbReference>
<evidence type="ECO:0000256" key="2">
    <source>
        <dbReference type="ARBA" id="ARBA00022801"/>
    </source>
</evidence>
<feature type="non-terminal residue" evidence="6">
    <location>
        <position position="100"/>
    </location>
</feature>
<dbReference type="PANTHER" id="PTHR43222:SF2">
    <property type="entry name" value="NUDIX HYDROLASE 23, CHLOROPLASTIC"/>
    <property type="match status" value="1"/>
</dbReference>
<keyword evidence="3" id="KW-0460">Magnesium</keyword>
<evidence type="ECO:0000256" key="3">
    <source>
        <dbReference type="ARBA" id="ARBA00022842"/>
    </source>
</evidence>
<dbReference type="Pfam" id="PF00293">
    <property type="entry name" value="NUDIX"/>
    <property type="match status" value="1"/>
</dbReference>
<dbReference type="Gene3D" id="3.90.79.10">
    <property type="entry name" value="Nucleoside Triphosphate Pyrophosphohydrolase"/>
    <property type="match status" value="1"/>
</dbReference>
<evidence type="ECO:0000313" key="6">
    <source>
        <dbReference type="EMBL" id="TMQ60170.1"/>
    </source>
</evidence>
<dbReference type="EMBL" id="VBOS01000029">
    <property type="protein sequence ID" value="TMQ60170.1"/>
    <property type="molecule type" value="Genomic_DNA"/>
</dbReference>
<evidence type="ECO:0000313" key="7">
    <source>
        <dbReference type="Proteomes" id="UP000317716"/>
    </source>
</evidence>
<name>A0A538T959_UNCEI</name>
<dbReference type="InterPro" id="IPR020476">
    <property type="entry name" value="Nudix_hydrolase"/>
</dbReference>
<sequence>MVPPDERPVRFCPYCATALEPRDDHGVTRPTCPACGHIHYRNPVPAAGVLLRTAVGLLMVRRKFEPRAGAWGLPAGFMEFGETPEACALRELFEETGIRG</sequence>